<proteinExistence type="predicted"/>
<evidence type="ECO:0000313" key="2">
    <source>
        <dbReference type="EMBL" id="GAI15030.1"/>
    </source>
</evidence>
<gene>
    <name evidence="2" type="ORF">S06H3_13518</name>
</gene>
<keyword evidence="1" id="KW-0812">Transmembrane</keyword>
<keyword evidence="1" id="KW-0472">Membrane</keyword>
<feature type="transmembrane region" description="Helical" evidence="1">
    <location>
        <begin position="65"/>
        <end position="85"/>
    </location>
</feature>
<dbReference type="EMBL" id="BARV01006602">
    <property type="protein sequence ID" value="GAI15030.1"/>
    <property type="molecule type" value="Genomic_DNA"/>
</dbReference>
<evidence type="ECO:0000256" key="1">
    <source>
        <dbReference type="SAM" id="Phobius"/>
    </source>
</evidence>
<feature type="transmembrane region" description="Helical" evidence="1">
    <location>
        <begin position="97"/>
        <end position="119"/>
    </location>
</feature>
<dbReference type="AlphaFoldDB" id="X1MK04"/>
<feature type="transmembrane region" description="Helical" evidence="1">
    <location>
        <begin position="28"/>
        <end position="53"/>
    </location>
</feature>
<keyword evidence="1" id="KW-1133">Transmembrane helix</keyword>
<protein>
    <submittedName>
        <fullName evidence="2">Uncharacterized protein</fullName>
    </submittedName>
</protein>
<organism evidence="2">
    <name type="scientific">marine sediment metagenome</name>
    <dbReference type="NCBI Taxonomy" id="412755"/>
    <lineage>
        <taxon>unclassified sequences</taxon>
        <taxon>metagenomes</taxon>
        <taxon>ecological metagenomes</taxon>
    </lineage>
</organism>
<sequence>MASITLALSAVIVRLVWEVTFITAITALGTIVIIVLSILVTLSIYALLLYLIIKPSLKKLKSLPVAISVTVIATGVLIDGIIHFVRFVPSPETVSPLGVIIATLLLTAGISAYLLALWFQLTYWLGLNPHPQ</sequence>
<accession>X1MK04</accession>
<name>X1MK04_9ZZZZ</name>
<comment type="caution">
    <text evidence="2">The sequence shown here is derived from an EMBL/GenBank/DDBJ whole genome shotgun (WGS) entry which is preliminary data.</text>
</comment>
<reference evidence="2" key="1">
    <citation type="journal article" date="2014" name="Front. Microbiol.">
        <title>High frequency of phylogenetically diverse reductive dehalogenase-homologous genes in deep subseafloor sedimentary metagenomes.</title>
        <authorList>
            <person name="Kawai M."/>
            <person name="Futagami T."/>
            <person name="Toyoda A."/>
            <person name="Takaki Y."/>
            <person name="Nishi S."/>
            <person name="Hori S."/>
            <person name="Arai W."/>
            <person name="Tsubouchi T."/>
            <person name="Morono Y."/>
            <person name="Uchiyama I."/>
            <person name="Ito T."/>
            <person name="Fujiyama A."/>
            <person name="Inagaki F."/>
            <person name="Takami H."/>
        </authorList>
    </citation>
    <scope>NUCLEOTIDE SEQUENCE</scope>
    <source>
        <strain evidence="2">Expedition CK06-06</strain>
    </source>
</reference>